<evidence type="ECO:0000313" key="9">
    <source>
        <dbReference type="Proteomes" id="UP000077671"/>
    </source>
</evidence>
<evidence type="ECO:0000256" key="2">
    <source>
        <dbReference type="ARBA" id="ARBA00018687"/>
    </source>
</evidence>
<feature type="coiled-coil region" evidence="4">
    <location>
        <begin position="838"/>
        <end position="872"/>
    </location>
</feature>
<dbReference type="InterPro" id="IPR027417">
    <property type="entry name" value="P-loop_NTPase"/>
</dbReference>
<evidence type="ECO:0000259" key="6">
    <source>
        <dbReference type="Pfam" id="PF02463"/>
    </source>
</evidence>
<evidence type="ECO:0000256" key="3">
    <source>
        <dbReference type="ARBA" id="ARBA00023054"/>
    </source>
</evidence>
<sequence length="1141" mass="130531">MPDISRTRSSTQPNGRARSSNNDEDAVPGGSMPTAAGSSRKRGRDEMLDLDEDEDEDEDGEDQATQAANRKKQRDLAIERTTQDRDVDGYLPGSIVRVKLKHFVTYDAVEFRPGPYLNMIIGPNGTGKSTIVCAIALGLGWRPNVLGRAKDVAAFVKQGYDDGAIEIELKGRPGTKNVVIRREITRADNRSDWFLDRQKTTQKEVDARVEALDIKIGNLCSFLPQDKVADFARMAPPQLLKEVQKAAGEEGLIDQHVKLTELGNNEVKIADKLASEQIEVDNLKQRQEVLERDVQRFKDRQAIERQVKALEIRVPQVKYLKAREQTMRYKRIIEKRKVKVEDAEKQIGPYTQVEVDYDDHAEKLKLRKDKAKSSLDKVAQDLTKCGTALEKKETDAEKLHRDMSSLDKREDNHRKNVERLKAEVRELQEAVADPPEHASTQVSDQQMKKIRIKERGLNSDRAEVKAGIDEINLENRSLRATLDDSRRKLEALDNVRHQRLMALQQADTPAYRAVMWLRENQQLFSGKVYEPVLLEASVKDQRFAAAVESCINWATFRTFVCENRSDYDIFTRELVDRQKLRLNVFEVEGFEDNLTRGIYPPGVLQQFNFDATAVDMIDAPAPVLKFLSQSSNVHRIPISLNANPSTQDLERVTSSGQIQRFVYGPMNYNVTVSAYGNRRSTTTSKPYNLRPRNFGTSVDQNRKRELERSVLECTTRQRESESRVNDLSRRDQALKAELQKLEQEKATLQEELKAASAARTKYEKDKLKLNTSKRHLQEAMKRPSSDAERVHIRSRLQTLAEERANLAQDIKSHMLLQNKLRMDYDIHFLDILQHEANRTALAELVKNASEQLDRAKDALSEVQEEEKGKRKSAKSLLAKYQALLDDAEPEVTEVLKQFEEREGYHEETIDSLESQLESQRTALEFAHGISDDVIQAYEARQRQIAKHTDIIEHLKTQKQEIDAEIKEIRDHWEPAIRSLVQEVSAKFSAAFDRIGCAGEIRVATDRDYDKWGIEILVKFRDTEELQLLTGQRQSGGERSLSTIMFLMGLTELGKSPFSLVDEINQGMDQRAERAVHNQMVDVTCGQHARQYFLITPKLLNHLRFHERMRVLIINNGEWLPPKLSFKSILKNHRTQAATSQA</sequence>
<feature type="compositionally biased region" description="Polar residues" evidence="5">
    <location>
        <begin position="7"/>
        <end position="20"/>
    </location>
</feature>
<dbReference type="Proteomes" id="UP000077671">
    <property type="component" value="Unassembled WGS sequence"/>
</dbReference>
<dbReference type="PANTHER" id="PTHR45916">
    <property type="entry name" value="STRUCTURAL MAINTENANCE OF CHROMOSOMES PROTEIN 5"/>
    <property type="match status" value="1"/>
</dbReference>
<name>A0A177VFI8_9BASI</name>
<organism evidence="8 9">
    <name type="scientific">Tilletia caries</name>
    <name type="common">wheat bunt fungus</name>
    <dbReference type="NCBI Taxonomy" id="13290"/>
    <lineage>
        <taxon>Eukaryota</taxon>
        <taxon>Fungi</taxon>
        <taxon>Dikarya</taxon>
        <taxon>Basidiomycota</taxon>
        <taxon>Ustilaginomycotina</taxon>
        <taxon>Exobasidiomycetes</taxon>
        <taxon>Tilletiales</taxon>
        <taxon>Tilletiaceae</taxon>
        <taxon>Tilletia</taxon>
    </lineage>
</organism>
<feature type="coiled-coil region" evidence="4">
    <location>
        <begin position="468"/>
        <end position="495"/>
    </location>
</feature>
<dbReference type="InterPro" id="IPR003395">
    <property type="entry name" value="RecF/RecN/SMC_N"/>
</dbReference>
<dbReference type="GO" id="GO:0003697">
    <property type="term" value="F:single-stranded DNA binding"/>
    <property type="evidence" value="ECO:0007669"/>
    <property type="project" value="TreeGrafter"/>
</dbReference>
<dbReference type="Pfam" id="PF02463">
    <property type="entry name" value="SMC_N"/>
    <property type="match status" value="1"/>
</dbReference>
<dbReference type="PANTHER" id="PTHR45916:SF1">
    <property type="entry name" value="STRUCTURAL MAINTENANCE OF CHROMOSOMES PROTEIN 5"/>
    <property type="match status" value="1"/>
</dbReference>
<feature type="coiled-coil region" evidence="4">
    <location>
        <begin position="724"/>
        <end position="765"/>
    </location>
</feature>
<proteinExistence type="inferred from homology"/>
<feature type="coiled-coil region" evidence="4">
    <location>
        <begin position="361"/>
        <end position="430"/>
    </location>
</feature>
<accession>A0A177VFI8</accession>
<dbReference type="Proteomes" id="UP000836402">
    <property type="component" value="Unassembled WGS sequence"/>
</dbReference>
<feature type="coiled-coil region" evidence="4">
    <location>
        <begin position="273"/>
        <end position="300"/>
    </location>
</feature>
<reference evidence="7" key="3">
    <citation type="submission" date="2020-10" db="EMBL/GenBank/DDBJ databases">
        <authorList>
            <person name="Sedaghatjoo S."/>
        </authorList>
    </citation>
    <scope>NUCLEOTIDE SEQUENCE</scope>
    <source>
        <strain evidence="7">AZH3</strain>
    </source>
</reference>
<dbReference type="Gene3D" id="3.40.50.300">
    <property type="entry name" value="P-loop containing nucleotide triphosphate hydrolases"/>
    <property type="match status" value="2"/>
</dbReference>
<keyword evidence="3 4" id="KW-0175">Coiled coil</keyword>
<dbReference type="SUPFAM" id="SSF52540">
    <property type="entry name" value="P-loop containing nucleoside triphosphate hydrolases"/>
    <property type="match status" value="1"/>
</dbReference>
<comment type="caution">
    <text evidence="8">The sequence shown here is derived from an EMBL/GenBank/DDBJ whole genome shotgun (WGS) entry which is preliminary data.</text>
</comment>
<feature type="domain" description="RecF/RecN/SMC N-terminal" evidence="6">
    <location>
        <begin position="95"/>
        <end position="1095"/>
    </location>
</feature>
<feature type="compositionally biased region" description="Acidic residues" evidence="5">
    <location>
        <begin position="48"/>
        <end position="62"/>
    </location>
</feature>
<evidence type="ECO:0000256" key="1">
    <source>
        <dbReference type="ARBA" id="ARBA00010171"/>
    </source>
</evidence>
<dbReference type="GO" id="GO:0005634">
    <property type="term" value="C:nucleus"/>
    <property type="evidence" value="ECO:0007669"/>
    <property type="project" value="TreeGrafter"/>
</dbReference>
<keyword evidence="10" id="KW-1185">Reference proteome</keyword>
<gene>
    <name evidence="8" type="ORF">A4X03_0g401</name>
    <name evidence="7" type="ORF">JKIAZH3_G4648</name>
</gene>
<dbReference type="EMBL" id="LWDD02000022">
    <property type="protein sequence ID" value="KAE8265238.1"/>
    <property type="molecule type" value="Genomic_DNA"/>
</dbReference>
<reference evidence="8" key="1">
    <citation type="submission" date="2016-04" db="EMBL/GenBank/DDBJ databases">
        <authorList>
            <person name="Nguyen H.D."/>
            <person name="Kesanakurti P."/>
            <person name="Cullis J."/>
            <person name="Levesque C.A."/>
            <person name="Hambleton S."/>
        </authorList>
    </citation>
    <scope>NUCLEOTIDE SEQUENCE</scope>
    <source>
        <strain evidence="8">DAOMC 238032</strain>
    </source>
</reference>
<evidence type="ECO:0000313" key="8">
    <source>
        <dbReference type="EMBL" id="KAE8265238.1"/>
    </source>
</evidence>
<dbReference type="GO" id="GO:0000724">
    <property type="term" value="P:double-strand break repair via homologous recombination"/>
    <property type="evidence" value="ECO:0007669"/>
    <property type="project" value="TreeGrafter"/>
</dbReference>
<reference evidence="8" key="2">
    <citation type="journal article" date="2019" name="IMA Fungus">
        <title>Genome sequencing and comparison of five Tilletia species to identify candidate genes for the detection of regulated species infecting wheat.</title>
        <authorList>
            <person name="Nguyen H.D.T."/>
            <person name="Sultana T."/>
            <person name="Kesanakurti P."/>
            <person name="Hambleton S."/>
        </authorList>
    </citation>
    <scope>NUCLEOTIDE SEQUENCE</scope>
    <source>
        <strain evidence="8">DAOMC 238032</strain>
    </source>
</reference>
<dbReference type="AlphaFoldDB" id="A0A177VFI8"/>
<dbReference type="EMBL" id="CAJHJG010004778">
    <property type="protein sequence ID" value="CAD6944394.1"/>
    <property type="molecule type" value="Genomic_DNA"/>
</dbReference>
<evidence type="ECO:0000256" key="5">
    <source>
        <dbReference type="SAM" id="MobiDB-lite"/>
    </source>
</evidence>
<feature type="coiled-coil region" evidence="4">
    <location>
        <begin position="944"/>
        <end position="971"/>
    </location>
</feature>
<protein>
    <recommendedName>
        <fullName evidence="2">Structural maintenance of chromosomes protein 5</fullName>
    </recommendedName>
</protein>
<evidence type="ECO:0000256" key="4">
    <source>
        <dbReference type="SAM" id="Coils"/>
    </source>
</evidence>
<feature type="region of interest" description="Disordered" evidence="5">
    <location>
        <begin position="1"/>
        <end position="77"/>
    </location>
</feature>
<evidence type="ECO:0000313" key="7">
    <source>
        <dbReference type="EMBL" id="CAD6944394.1"/>
    </source>
</evidence>
<evidence type="ECO:0000313" key="10">
    <source>
        <dbReference type="Proteomes" id="UP000836402"/>
    </source>
</evidence>
<dbReference type="GO" id="GO:0030915">
    <property type="term" value="C:Smc5-Smc6 complex"/>
    <property type="evidence" value="ECO:0007669"/>
    <property type="project" value="TreeGrafter"/>
</dbReference>
<comment type="similarity">
    <text evidence="1">Belongs to the SMC family. SMC5 subfamily.</text>
</comment>